<accession>A0A133XNK2</accession>
<dbReference type="GO" id="GO:0009055">
    <property type="term" value="F:electron transfer activity"/>
    <property type="evidence" value="ECO:0007669"/>
    <property type="project" value="InterPro"/>
</dbReference>
<evidence type="ECO:0000259" key="6">
    <source>
        <dbReference type="PROSITE" id="PS51007"/>
    </source>
</evidence>
<feature type="region of interest" description="Disordered" evidence="5">
    <location>
        <begin position="173"/>
        <end position="209"/>
    </location>
</feature>
<protein>
    <submittedName>
        <fullName evidence="7">Cytochrome C</fullName>
    </submittedName>
</protein>
<proteinExistence type="predicted"/>
<dbReference type="InterPro" id="IPR036909">
    <property type="entry name" value="Cyt_c-like_dom_sf"/>
</dbReference>
<dbReference type="GO" id="GO:0020037">
    <property type="term" value="F:heme binding"/>
    <property type="evidence" value="ECO:0007669"/>
    <property type="project" value="InterPro"/>
</dbReference>
<dbReference type="Proteomes" id="UP000070186">
    <property type="component" value="Unassembled WGS sequence"/>
</dbReference>
<dbReference type="PROSITE" id="PS51007">
    <property type="entry name" value="CYTC"/>
    <property type="match status" value="1"/>
</dbReference>
<feature type="domain" description="Cytochrome c" evidence="6">
    <location>
        <begin position="69"/>
        <end position="160"/>
    </location>
</feature>
<name>A0A133XNK2_9RHOO</name>
<keyword evidence="3 4" id="KW-0408">Iron</keyword>
<keyword evidence="8" id="KW-1185">Reference proteome</keyword>
<sequence>MKQFLLGAASAIGLGAISGYGLIQSGSIDFAADSAHSPRITKLIEWAREKSVAKQAKDIIPPTDLASEERIRRGAGNYDAMCVNCHLSPGVEDSEIRKGLYPNPPNLSQAGSATEGQVEDARRFWIIKHGIKGSGMPAWAKGGMDDEAIWDLTAFIKILPKLSATEYQARVAASEGHSHAGMEPPASTPSSPKSHSHEGHSHSKHKHSH</sequence>
<dbReference type="Gene3D" id="1.10.760.10">
    <property type="entry name" value="Cytochrome c-like domain"/>
    <property type="match status" value="1"/>
</dbReference>
<evidence type="ECO:0000256" key="2">
    <source>
        <dbReference type="ARBA" id="ARBA00022723"/>
    </source>
</evidence>
<dbReference type="EMBL" id="LODL01000005">
    <property type="protein sequence ID" value="KXB32511.1"/>
    <property type="molecule type" value="Genomic_DNA"/>
</dbReference>
<organism evidence="7 8">
    <name type="scientific">Dechloromonas denitrificans</name>
    <dbReference type="NCBI Taxonomy" id="281362"/>
    <lineage>
        <taxon>Bacteria</taxon>
        <taxon>Pseudomonadati</taxon>
        <taxon>Pseudomonadota</taxon>
        <taxon>Betaproteobacteria</taxon>
        <taxon>Rhodocyclales</taxon>
        <taxon>Azonexaceae</taxon>
        <taxon>Dechloromonas</taxon>
    </lineage>
</organism>
<evidence type="ECO:0000313" key="8">
    <source>
        <dbReference type="Proteomes" id="UP000070186"/>
    </source>
</evidence>
<dbReference type="Pfam" id="PF13442">
    <property type="entry name" value="Cytochrome_CBB3"/>
    <property type="match status" value="1"/>
</dbReference>
<evidence type="ECO:0000256" key="4">
    <source>
        <dbReference type="PROSITE-ProRule" id="PRU00433"/>
    </source>
</evidence>
<evidence type="ECO:0000313" key="7">
    <source>
        <dbReference type="EMBL" id="KXB32511.1"/>
    </source>
</evidence>
<dbReference type="InterPro" id="IPR009056">
    <property type="entry name" value="Cyt_c-like_dom"/>
</dbReference>
<dbReference type="SUPFAM" id="SSF46626">
    <property type="entry name" value="Cytochrome c"/>
    <property type="match status" value="1"/>
</dbReference>
<evidence type="ECO:0000256" key="3">
    <source>
        <dbReference type="ARBA" id="ARBA00023004"/>
    </source>
</evidence>
<comment type="caution">
    <text evidence="7">The sequence shown here is derived from an EMBL/GenBank/DDBJ whole genome shotgun (WGS) entry which is preliminary data.</text>
</comment>
<dbReference type="STRING" id="281362.AT959_02160"/>
<dbReference type="AlphaFoldDB" id="A0A133XNK2"/>
<dbReference type="RefSeq" id="WP_066880074.1">
    <property type="nucleotide sequence ID" value="NZ_LODL01000005.1"/>
</dbReference>
<reference evidence="7 8" key="1">
    <citation type="submission" date="2015-12" db="EMBL/GenBank/DDBJ databases">
        <title>Nitrous oxide reduction kinetics distinguish bacteria harboring typical versus atypical NosZ.</title>
        <authorList>
            <person name="Yoon S."/>
            <person name="Nissen S."/>
            <person name="Park D."/>
            <person name="Sanford R.A."/>
            <person name="Loeffler F.E."/>
        </authorList>
    </citation>
    <scope>NUCLEOTIDE SEQUENCE [LARGE SCALE GENOMIC DNA]</scope>
    <source>
        <strain evidence="7 8">ATCC BAA-841</strain>
    </source>
</reference>
<evidence type="ECO:0000256" key="1">
    <source>
        <dbReference type="ARBA" id="ARBA00022617"/>
    </source>
</evidence>
<keyword evidence="1 4" id="KW-0349">Heme</keyword>
<evidence type="ECO:0000256" key="5">
    <source>
        <dbReference type="SAM" id="MobiDB-lite"/>
    </source>
</evidence>
<keyword evidence="2 4" id="KW-0479">Metal-binding</keyword>
<gene>
    <name evidence="7" type="ORF">AT959_02160</name>
</gene>
<dbReference type="GO" id="GO:0046872">
    <property type="term" value="F:metal ion binding"/>
    <property type="evidence" value="ECO:0007669"/>
    <property type="project" value="UniProtKB-KW"/>
</dbReference>